<proteinExistence type="predicted"/>
<evidence type="ECO:0000313" key="1">
    <source>
        <dbReference type="EMBL" id="MBC8538120.1"/>
    </source>
</evidence>
<sequence>MSNEVFAALLALVGSMMGSLGGILASARLTNFRLQQLEKKVEKHNNLVERMQAVEDRAKSNTHRIDTWEGNYGADSKISSI</sequence>
<dbReference type="RefSeq" id="WP_178619445.1">
    <property type="nucleotide sequence ID" value="NZ_JACRSS010000001.1"/>
</dbReference>
<reference evidence="1" key="1">
    <citation type="submission" date="2020-08" db="EMBL/GenBank/DDBJ databases">
        <title>Genome public.</title>
        <authorList>
            <person name="Liu C."/>
            <person name="Sun Q."/>
        </authorList>
    </citation>
    <scope>NUCLEOTIDE SEQUENCE</scope>
    <source>
        <strain evidence="1">NSJ-63</strain>
    </source>
</reference>
<dbReference type="Proteomes" id="UP000617951">
    <property type="component" value="Unassembled WGS sequence"/>
</dbReference>
<name>A0A926DFS7_9FIRM</name>
<keyword evidence="2" id="KW-1185">Reference proteome</keyword>
<protein>
    <submittedName>
        <fullName evidence="1">Uncharacterized protein</fullName>
    </submittedName>
</protein>
<accession>A0A926DFS7</accession>
<evidence type="ECO:0000313" key="2">
    <source>
        <dbReference type="Proteomes" id="UP000617951"/>
    </source>
</evidence>
<dbReference type="EMBL" id="JACRSS010000001">
    <property type="protein sequence ID" value="MBC8538120.1"/>
    <property type="molecule type" value="Genomic_DNA"/>
</dbReference>
<organism evidence="1 2">
    <name type="scientific">Guopingia tenuis</name>
    <dbReference type="NCBI Taxonomy" id="2763656"/>
    <lineage>
        <taxon>Bacteria</taxon>
        <taxon>Bacillati</taxon>
        <taxon>Bacillota</taxon>
        <taxon>Clostridia</taxon>
        <taxon>Christensenellales</taxon>
        <taxon>Christensenellaceae</taxon>
        <taxon>Guopingia</taxon>
    </lineage>
</organism>
<gene>
    <name evidence="1" type="ORF">H8693_04130</name>
</gene>
<comment type="caution">
    <text evidence="1">The sequence shown here is derived from an EMBL/GenBank/DDBJ whole genome shotgun (WGS) entry which is preliminary data.</text>
</comment>
<dbReference type="AlphaFoldDB" id="A0A926DFS7"/>